<dbReference type="InterPro" id="IPR006204">
    <property type="entry name" value="GHMP_kinase_N_dom"/>
</dbReference>
<dbReference type="InterPro" id="IPR005917">
    <property type="entry name" value="Pmev_kinase_bact"/>
</dbReference>
<dbReference type="GO" id="GO:0005524">
    <property type="term" value="F:ATP binding"/>
    <property type="evidence" value="ECO:0007669"/>
    <property type="project" value="UniProtKB-KW"/>
</dbReference>
<keyword evidence="3" id="KW-0808">Transferase</keyword>
<proteinExistence type="predicted"/>
<dbReference type="InterPro" id="IPR036554">
    <property type="entry name" value="GHMP_kinase_C_sf"/>
</dbReference>
<dbReference type="Gene3D" id="3.30.70.890">
    <property type="entry name" value="GHMP kinase, C-terminal domain"/>
    <property type="match status" value="1"/>
</dbReference>
<dbReference type="SUPFAM" id="SSF54211">
    <property type="entry name" value="Ribosomal protein S5 domain 2-like"/>
    <property type="match status" value="1"/>
</dbReference>
<evidence type="ECO:0000313" key="10">
    <source>
        <dbReference type="Proteomes" id="UP000036045"/>
    </source>
</evidence>
<dbReference type="EMBL" id="LDPH01000016">
    <property type="protein sequence ID" value="KLV25484.1"/>
    <property type="molecule type" value="Genomic_DNA"/>
</dbReference>
<feature type="domain" description="GHMP kinase C-terminal" evidence="8">
    <location>
        <begin position="262"/>
        <end position="341"/>
    </location>
</feature>
<accession>A0A0J1IHL7</accession>
<evidence type="ECO:0000313" key="9">
    <source>
        <dbReference type="EMBL" id="KLV25484.1"/>
    </source>
</evidence>
<keyword evidence="6" id="KW-0067">ATP-binding</keyword>
<dbReference type="PANTHER" id="PTHR31814">
    <property type="match status" value="1"/>
</dbReference>
<evidence type="ECO:0000256" key="6">
    <source>
        <dbReference type="ARBA" id="ARBA00022840"/>
    </source>
</evidence>
<dbReference type="OrthoDB" id="1522677at2"/>
<dbReference type="EC" id="2.7.4.2" evidence="2"/>
<dbReference type="InterPro" id="IPR035102">
    <property type="entry name" value="Phosphomevalonate_kinase"/>
</dbReference>
<evidence type="ECO:0000256" key="5">
    <source>
        <dbReference type="ARBA" id="ARBA00022777"/>
    </source>
</evidence>
<feature type="domain" description="GHMP kinase N-terminal" evidence="7">
    <location>
        <begin position="84"/>
        <end position="173"/>
    </location>
</feature>
<dbReference type="Pfam" id="PF08544">
    <property type="entry name" value="GHMP_kinases_C"/>
    <property type="match status" value="1"/>
</dbReference>
<dbReference type="GO" id="GO:0019287">
    <property type="term" value="P:isopentenyl diphosphate biosynthetic process, mevalonate pathway"/>
    <property type="evidence" value="ECO:0007669"/>
    <property type="project" value="UniProtKB-UniPathway"/>
</dbReference>
<keyword evidence="10" id="KW-1185">Reference proteome</keyword>
<dbReference type="Pfam" id="PF00288">
    <property type="entry name" value="GHMP_kinases_N"/>
    <property type="match status" value="1"/>
</dbReference>
<dbReference type="UniPathway" id="UPA00057">
    <property type="reaction ID" value="UER00099"/>
</dbReference>
<dbReference type="SUPFAM" id="SSF55060">
    <property type="entry name" value="GHMP Kinase, C-terminal domain"/>
    <property type="match status" value="1"/>
</dbReference>
<reference evidence="9 10" key="1">
    <citation type="submission" date="2015-05" db="EMBL/GenBank/DDBJ databases">
        <title>Whole genome sequence and identification of bacterial endophytes from Costus igneus.</title>
        <authorList>
            <person name="Lee Y.P."/>
            <person name="Gan H.M."/>
            <person name="Eng W."/>
            <person name="Wheatley M.S."/>
            <person name="Caraballo A."/>
            <person name="Polter S."/>
            <person name="Savka M.A."/>
            <person name="Hudson A.O."/>
        </authorList>
    </citation>
    <scope>NUCLEOTIDE SEQUENCE [LARGE SCALE GENOMIC DNA]</scope>
    <source>
        <strain evidence="9 10">RIT379</strain>
    </source>
</reference>
<keyword evidence="5" id="KW-0418">Kinase</keyword>
<evidence type="ECO:0000259" key="8">
    <source>
        <dbReference type="Pfam" id="PF08544"/>
    </source>
</evidence>
<evidence type="ECO:0000256" key="4">
    <source>
        <dbReference type="ARBA" id="ARBA00022741"/>
    </source>
</evidence>
<dbReference type="Proteomes" id="UP000036045">
    <property type="component" value="Unassembled WGS sequence"/>
</dbReference>
<dbReference type="PATRIC" id="fig|1397.4.peg.1397"/>
<evidence type="ECO:0000256" key="3">
    <source>
        <dbReference type="ARBA" id="ARBA00022679"/>
    </source>
</evidence>
<dbReference type="Gene3D" id="3.30.230.10">
    <property type="match status" value="1"/>
</dbReference>
<dbReference type="AlphaFoldDB" id="A0A0J1IHL7"/>
<dbReference type="NCBIfam" id="TIGR01220">
    <property type="entry name" value="Pmev_kin_Gr_pos"/>
    <property type="match status" value="1"/>
</dbReference>
<dbReference type="PRINTS" id="PR00959">
    <property type="entry name" value="MEVGALKINASE"/>
</dbReference>
<evidence type="ECO:0000259" key="7">
    <source>
        <dbReference type="Pfam" id="PF00288"/>
    </source>
</evidence>
<dbReference type="RefSeq" id="WP_047943288.1">
    <property type="nucleotide sequence ID" value="NZ_LDPH01000016.1"/>
</dbReference>
<evidence type="ECO:0000256" key="1">
    <source>
        <dbReference type="ARBA" id="ARBA00005017"/>
    </source>
</evidence>
<sequence>MHEIKVPGKLFIAGEYAVLEPGYPAIVVAVDRFITAKVTFSEKQMLSLPQIGLPHVACRFEHGQVVLEDTNAKLEFIENTLAVVHQYLREKSVHTKPFSLSVTSELDDVSTGRKYGLGSSAAVVVAVVSSILALYQDQLIVTKKHIYKLAAIAHYQTQGSGSCADVAASTYGGWLHYAAFKASWLKGKLADQGPVSELVEENWPYLQIEKLEAPEELVLAVGWTGSAAKTASLIKKIEPLKQQDSHIYQGFLQKSRDAVSAMVKGFKQNDLKMAMASLSANRSALLELSRETGGAIETTELEQLIQIADRYGAGKSSGAGGGDCGIAFTSINKLERLHKEWLEAGIVPLDILPAAKYNETGV</sequence>
<evidence type="ECO:0000256" key="2">
    <source>
        <dbReference type="ARBA" id="ARBA00012958"/>
    </source>
</evidence>
<dbReference type="PANTHER" id="PTHR31814:SF2">
    <property type="entry name" value="PHOSPHOMEVALONATE KINASE"/>
    <property type="match status" value="1"/>
</dbReference>
<gene>
    <name evidence="9" type="ORF">ABW02_15995</name>
</gene>
<comment type="pathway">
    <text evidence="1">Isoprenoid biosynthesis; isopentenyl diphosphate biosynthesis via mevalonate pathway; isopentenyl diphosphate from (R)-mevalonate: step 2/3.</text>
</comment>
<dbReference type="GO" id="GO:0004631">
    <property type="term" value="F:phosphomevalonate kinase activity"/>
    <property type="evidence" value="ECO:0007669"/>
    <property type="project" value="UniProtKB-EC"/>
</dbReference>
<name>A0A0J1IHL7_NIACI</name>
<comment type="caution">
    <text evidence="9">The sequence shown here is derived from an EMBL/GenBank/DDBJ whole genome shotgun (WGS) entry which is preliminary data.</text>
</comment>
<protein>
    <recommendedName>
        <fullName evidence="2">phosphomevalonate kinase</fullName>
        <ecNumber evidence="2">2.7.4.2</ecNumber>
    </recommendedName>
</protein>
<dbReference type="InterPro" id="IPR013750">
    <property type="entry name" value="GHMP_kinase_C_dom"/>
</dbReference>
<keyword evidence="4" id="KW-0547">Nucleotide-binding</keyword>
<dbReference type="InterPro" id="IPR020568">
    <property type="entry name" value="Ribosomal_Su5_D2-typ_SF"/>
</dbReference>
<organism evidence="9 10">
    <name type="scientific">Niallia circulans</name>
    <name type="common">Bacillus circulans</name>
    <dbReference type="NCBI Taxonomy" id="1397"/>
    <lineage>
        <taxon>Bacteria</taxon>
        <taxon>Bacillati</taxon>
        <taxon>Bacillota</taxon>
        <taxon>Bacilli</taxon>
        <taxon>Bacillales</taxon>
        <taxon>Bacillaceae</taxon>
        <taxon>Niallia</taxon>
    </lineage>
</organism>
<dbReference type="InterPro" id="IPR014721">
    <property type="entry name" value="Ribsml_uS5_D2-typ_fold_subgr"/>
</dbReference>